<dbReference type="EMBL" id="JAYMYQ010000008">
    <property type="protein sequence ID" value="KAK7314567.1"/>
    <property type="molecule type" value="Genomic_DNA"/>
</dbReference>
<keyword evidence="2" id="KW-1185">Reference proteome</keyword>
<dbReference type="AlphaFoldDB" id="A0AAN9PY21"/>
<dbReference type="Proteomes" id="UP001367508">
    <property type="component" value="Unassembled WGS sequence"/>
</dbReference>
<sequence length="96" mass="10974">MEVSLFACGFAMLKIAFFTTKTPCLIALFDYNLDTSKRGYKNLRLLDGWNFSSCKLFKYSQLSSIQSNKSITYGMLCKVQHLDTSTYNTNLSIMLQ</sequence>
<evidence type="ECO:0000313" key="1">
    <source>
        <dbReference type="EMBL" id="KAK7314567.1"/>
    </source>
</evidence>
<comment type="caution">
    <text evidence="1">The sequence shown here is derived from an EMBL/GenBank/DDBJ whole genome shotgun (WGS) entry which is preliminary data.</text>
</comment>
<name>A0AAN9PY21_CANGL</name>
<reference evidence="1 2" key="1">
    <citation type="submission" date="2024-01" db="EMBL/GenBank/DDBJ databases">
        <title>The genomes of 5 underutilized Papilionoideae crops provide insights into root nodulation and disease resistanc.</title>
        <authorList>
            <person name="Jiang F."/>
        </authorList>
    </citation>
    <scope>NUCLEOTIDE SEQUENCE [LARGE SCALE GENOMIC DNA]</scope>
    <source>
        <strain evidence="1">LVBAO_FW01</strain>
        <tissue evidence="1">Leaves</tissue>
    </source>
</reference>
<accession>A0AAN9PY21</accession>
<proteinExistence type="predicted"/>
<gene>
    <name evidence="1" type="ORF">VNO77_33093</name>
</gene>
<protein>
    <submittedName>
        <fullName evidence="1">Uncharacterized protein</fullName>
    </submittedName>
</protein>
<evidence type="ECO:0000313" key="2">
    <source>
        <dbReference type="Proteomes" id="UP001367508"/>
    </source>
</evidence>
<organism evidence="1 2">
    <name type="scientific">Canavalia gladiata</name>
    <name type="common">Sword bean</name>
    <name type="synonym">Dolichos gladiatus</name>
    <dbReference type="NCBI Taxonomy" id="3824"/>
    <lineage>
        <taxon>Eukaryota</taxon>
        <taxon>Viridiplantae</taxon>
        <taxon>Streptophyta</taxon>
        <taxon>Embryophyta</taxon>
        <taxon>Tracheophyta</taxon>
        <taxon>Spermatophyta</taxon>
        <taxon>Magnoliopsida</taxon>
        <taxon>eudicotyledons</taxon>
        <taxon>Gunneridae</taxon>
        <taxon>Pentapetalae</taxon>
        <taxon>rosids</taxon>
        <taxon>fabids</taxon>
        <taxon>Fabales</taxon>
        <taxon>Fabaceae</taxon>
        <taxon>Papilionoideae</taxon>
        <taxon>50 kb inversion clade</taxon>
        <taxon>NPAAA clade</taxon>
        <taxon>indigoferoid/millettioid clade</taxon>
        <taxon>Phaseoleae</taxon>
        <taxon>Canavalia</taxon>
    </lineage>
</organism>